<reference evidence="3" key="2">
    <citation type="submission" date="2016-10" db="EMBL/GenBank/DDBJ databases">
        <authorList>
            <person name="de Groot N.N."/>
        </authorList>
    </citation>
    <scope>NUCLEOTIDE SEQUENCE [LARGE SCALE GENOMIC DNA]</scope>
    <source>
        <strain evidence="3">DSM 12489</strain>
    </source>
</reference>
<dbReference type="RefSeq" id="WP_006448010.1">
    <property type="nucleotide sequence ID" value="NZ_BSRA01000002.1"/>
</dbReference>
<keyword evidence="1" id="KW-0812">Transmembrane</keyword>
<evidence type="ECO:0000313" key="3">
    <source>
        <dbReference type="EMBL" id="SDW03452.1"/>
    </source>
</evidence>
<feature type="transmembrane region" description="Helical" evidence="1">
    <location>
        <begin position="34"/>
        <end position="52"/>
    </location>
</feature>
<protein>
    <submittedName>
        <fullName evidence="3">Uncharacterized protein</fullName>
    </submittedName>
</protein>
<evidence type="ECO:0000313" key="4">
    <source>
        <dbReference type="Proteomes" id="UP000182589"/>
    </source>
</evidence>
<organism evidence="3 4">
    <name type="scientific">Alicyclobacillus hesperidum</name>
    <dbReference type="NCBI Taxonomy" id="89784"/>
    <lineage>
        <taxon>Bacteria</taxon>
        <taxon>Bacillati</taxon>
        <taxon>Bacillota</taxon>
        <taxon>Bacilli</taxon>
        <taxon>Bacillales</taxon>
        <taxon>Alicyclobacillaceae</taxon>
        <taxon>Alicyclobacillus</taxon>
    </lineage>
</organism>
<proteinExistence type="predicted"/>
<dbReference type="Proteomes" id="UP001157137">
    <property type="component" value="Unassembled WGS sequence"/>
</dbReference>
<reference evidence="4" key="1">
    <citation type="submission" date="2016-10" db="EMBL/GenBank/DDBJ databases">
        <authorList>
            <person name="Varghese N."/>
        </authorList>
    </citation>
    <scope>NUCLEOTIDE SEQUENCE [LARGE SCALE GENOMIC DNA]</scope>
    <source>
        <strain evidence="4">DSM 12489</strain>
    </source>
</reference>
<keyword evidence="1" id="KW-1133">Transmembrane helix</keyword>
<dbReference type="EMBL" id="BSRA01000002">
    <property type="protein sequence ID" value="GLV12753.1"/>
    <property type="molecule type" value="Genomic_DNA"/>
</dbReference>
<keyword evidence="4" id="KW-1185">Reference proteome</keyword>
<evidence type="ECO:0000256" key="1">
    <source>
        <dbReference type="SAM" id="Phobius"/>
    </source>
</evidence>
<reference evidence="2" key="3">
    <citation type="submission" date="2023-02" db="EMBL/GenBank/DDBJ databases">
        <title>Proposal of a novel subspecies: Alicyclobacillus hesperidum subspecies aegle.</title>
        <authorList>
            <person name="Goto K."/>
            <person name="Fujii T."/>
            <person name="Yasui K."/>
            <person name="Mochida K."/>
            <person name="Kato-Tanaka Y."/>
            <person name="Morohoshi S."/>
            <person name="An S.Y."/>
            <person name="Kasai H."/>
            <person name="Yokota A."/>
        </authorList>
    </citation>
    <scope>NUCLEOTIDE SEQUENCE</scope>
    <source>
        <strain evidence="2">DSM 12766</strain>
    </source>
</reference>
<keyword evidence="1" id="KW-0472">Membrane</keyword>
<dbReference type="AlphaFoldDB" id="A0A1H2Q8H8"/>
<dbReference type="Proteomes" id="UP000182589">
    <property type="component" value="Unassembled WGS sequence"/>
</dbReference>
<dbReference type="EMBL" id="FNOJ01000001">
    <property type="protein sequence ID" value="SDW03452.1"/>
    <property type="molecule type" value="Genomic_DNA"/>
</dbReference>
<accession>A0A1H2Q8H8</accession>
<name>A0A1H2Q8H8_9BACL</name>
<gene>
    <name evidence="2" type="ORF">Heshes_04370</name>
    <name evidence="3" type="ORF">SAMN04489725_101140</name>
</gene>
<sequence length="105" mass="11104">MVTFMLGLIAGLIGVIETLLDMLSKQGYTPDFGWRGYGAIAISIIAMVLSVLSKTRPKAAGIGMYACAVIGFIFASFSYIPSGIVLIIAGTIATFFDMNGRQTAD</sequence>
<evidence type="ECO:0000313" key="2">
    <source>
        <dbReference type="EMBL" id="GLV12753.1"/>
    </source>
</evidence>
<feature type="transmembrane region" description="Helical" evidence="1">
    <location>
        <begin position="64"/>
        <end position="96"/>
    </location>
</feature>